<keyword evidence="10 15" id="KW-1133">Transmembrane helix</keyword>
<dbReference type="GO" id="GO:0004376">
    <property type="term" value="F:GPI mannosyltransferase activity"/>
    <property type="evidence" value="ECO:0007669"/>
    <property type="project" value="InterPro"/>
</dbReference>
<evidence type="ECO:0000313" key="16">
    <source>
        <dbReference type="EMBL" id="PVZ99352.1"/>
    </source>
</evidence>
<dbReference type="GO" id="GO:1990529">
    <property type="term" value="C:glycosylphosphatidylinositol-mannosyltransferase I complex"/>
    <property type="evidence" value="ECO:0007669"/>
    <property type="project" value="TreeGrafter"/>
</dbReference>
<evidence type="ECO:0000256" key="5">
    <source>
        <dbReference type="ARBA" id="ARBA00022502"/>
    </source>
</evidence>
<protein>
    <recommendedName>
        <fullName evidence="4">GPI mannosyltransferase 1</fullName>
    </recommendedName>
    <alternativeName>
        <fullName evidence="14">GPI mannosyltransferase I</fullName>
    </alternativeName>
    <alternativeName>
        <fullName evidence="13">Glycosylphosphatidylinositol-anchor biosynthesis protein 14</fullName>
    </alternativeName>
</protein>
<dbReference type="GO" id="GO:0005789">
    <property type="term" value="C:endoplasmic reticulum membrane"/>
    <property type="evidence" value="ECO:0007669"/>
    <property type="project" value="UniProtKB-SubCell"/>
</dbReference>
<dbReference type="Pfam" id="PF06728">
    <property type="entry name" value="PIG-U"/>
    <property type="match status" value="1"/>
</dbReference>
<proteinExistence type="inferred from homology"/>
<feature type="transmembrane region" description="Helical" evidence="15">
    <location>
        <begin position="234"/>
        <end position="252"/>
    </location>
</feature>
<dbReference type="PANTHER" id="PTHR12886">
    <property type="entry name" value="PIG-M MANNOSYLTRANSFERASE"/>
    <property type="match status" value="1"/>
</dbReference>
<keyword evidence="5" id="KW-0337">GPI-anchor biosynthesis</keyword>
<dbReference type="UniPathway" id="UPA00196"/>
<evidence type="ECO:0000313" key="17">
    <source>
        <dbReference type="EMBL" id="PWA01430.1"/>
    </source>
</evidence>
<comment type="function">
    <text evidence="12">Mannosyltransferase involved in glycosylphosphatidylinositol-anchor biosynthesis. Transfers the first alpha-1,4-mannose to GlcN-acyl-PI during GPI precursor assembly. Required for cell wall integrity.</text>
</comment>
<evidence type="ECO:0000313" key="18">
    <source>
        <dbReference type="Proteomes" id="UP000245591"/>
    </source>
</evidence>
<comment type="similarity">
    <text evidence="3">Belongs to the PIGM family.</text>
</comment>
<organism evidence="17 18">
    <name type="scientific">Smittium angustum</name>
    <dbReference type="NCBI Taxonomy" id="133377"/>
    <lineage>
        <taxon>Eukaryota</taxon>
        <taxon>Fungi</taxon>
        <taxon>Fungi incertae sedis</taxon>
        <taxon>Zoopagomycota</taxon>
        <taxon>Kickxellomycotina</taxon>
        <taxon>Harpellomycetes</taxon>
        <taxon>Harpellales</taxon>
        <taxon>Legeriomycetaceae</taxon>
        <taxon>Smittium</taxon>
    </lineage>
</organism>
<dbReference type="AlphaFoldDB" id="A0A2U1J8K5"/>
<dbReference type="Proteomes" id="UP000245591">
    <property type="component" value="Unassembled WGS sequence"/>
</dbReference>
<dbReference type="PANTHER" id="PTHR12886:SF0">
    <property type="entry name" value="GPI MANNOSYLTRANSFERASE 1"/>
    <property type="match status" value="1"/>
</dbReference>
<dbReference type="EMBL" id="MBFU01000446">
    <property type="protein sequence ID" value="PVZ99352.1"/>
    <property type="molecule type" value="Genomic_DNA"/>
</dbReference>
<evidence type="ECO:0000256" key="9">
    <source>
        <dbReference type="ARBA" id="ARBA00022824"/>
    </source>
</evidence>
<dbReference type="EMBL" id="MBFU01000173">
    <property type="protein sequence ID" value="PWA01430.1"/>
    <property type="molecule type" value="Genomic_DNA"/>
</dbReference>
<dbReference type="InterPro" id="IPR007704">
    <property type="entry name" value="PIG-M"/>
</dbReference>
<comment type="caution">
    <text evidence="17">The sequence shown here is derived from an EMBL/GenBank/DDBJ whole genome shotgun (WGS) entry which is preliminary data.</text>
</comment>
<dbReference type="GO" id="GO:0006506">
    <property type="term" value="P:GPI anchor biosynthetic process"/>
    <property type="evidence" value="ECO:0007669"/>
    <property type="project" value="UniProtKB-UniPathway"/>
</dbReference>
<dbReference type="GO" id="GO:0051751">
    <property type="term" value="F:alpha-1,4-mannosyltransferase activity"/>
    <property type="evidence" value="ECO:0007669"/>
    <property type="project" value="InterPro"/>
</dbReference>
<keyword evidence="18" id="KW-1185">Reference proteome</keyword>
<evidence type="ECO:0000256" key="13">
    <source>
        <dbReference type="ARBA" id="ARBA00030167"/>
    </source>
</evidence>
<keyword evidence="9" id="KW-0256">Endoplasmic reticulum</keyword>
<feature type="transmembrane region" description="Helical" evidence="15">
    <location>
        <begin position="166"/>
        <end position="188"/>
    </location>
</feature>
<keyword evidence="8 15" id="KW-0812">Transmembrane</keyword>
<evidence type="ECO:0000256" key="4">
    <source>
        <dbReference type="ARBA" id="ARBA00013797"/>
    </source>
</evidence>
<name>A0A2U1J8K5_SMIAN</name>
<evidence type="ECO:0000256" key="2">
    <source>
        <dbReference type="ARBA" id="ARBA00004687"/>
    </source>
</evidence>
<evidence type="ECO:0000256" key="12">
    <source>
        <dbReference type="ARBA" id="ARBA00025399"/>
    </source>
</evidence>
<gene>
    <name evidence="17" type="ORF">BB558_002475</name>
    <name evidence="16" type="ORF">BB558_004642</name>
</gene>
<feature type="transmembrane region" description="Helical" evidence="15">
    <location>
        <begin position="21"/>
        <end position="39"/>
    </location>
</feature>
<keyword evidence="6" id="KW-0328">Glycosyltransferase</keyword>
<evidence type="ECO:0000256" key="8">
    <source>
        <dbReference type="ARBA" id="ARBA00022692"/>
    </source>
</evidence>
<evidence type="ECO:0000256" key="11">
    <source>
        <dbReference type="ARBA" id="ARBA00023136"/>
    </source>
</evidence>
<sequence length="254" mass="29260">MSSLKKNPAIPQKKTFLIRDVYIYGIALRIFMLVLGELMDRFGSTTYTDIDYYVFTDASRFLYNGYSPYDRSTYRYTPVLAMLLSPNIWAFSAFGKVLFSVCDVMVGYLIQKILEEKSLSTNTIKICLSFWLLNPIVANIPTRGSAEPLINFTIFLSFYYIIKKRLLLSAVFFGLAVHLKIYPIIYAIPILSVLDSDYSQTTKEERDENSAEITKSLFNKYLNLAIKAFNYNRVFFSAVSGLTFLILNLLMYKM</sequence>
<evidence type="ECO:0000256" key="3">
    <source>
        <dbReference type="ARBA" id="ARBA00011071"/>
    </source>
</evidence>
<comment type="pathway">
    <text evidence="2">Glycolipid biosynthesis; glycosylphosphatidylinositol-anchor biosynthesis.</text>
</comment>
<evidence type="ECO:0000256" key="6">
    <source>
        <dbReference type="ARBA" id="ARBA00022676"/>
    </source>
</evidence>
<keyword evidence="7" id="KW-0808">Transferase</keyword>
<comment type="subcellular location">
    <subcellularLocation>
        <location evidence="1">Endoplasmic reticulum membrane</location>
        <topology evidence="1">Multi-pass membrane protein</topology>
    </subcellularLocation>
</comment>
<accession>A0A2U1J8K5</accession>
<evidence type="ECO:0000256" key="1">
    <source>
        <dbReference type="ARBA" id="ARBA00004477"/>
    </source>
</evidence>
<keyword evidence="11 15" id="KW-0472">Membrane</keyword>
<evidence type="ECO:0000256" key="7">
    <source>
        <dbReference type="ARBA" id="ARBA00022679"/>
    </source>
</evidence>
<evidence type="ECO:0000256" key="10">
    <source>
        <dbReference type="ARBA" id="ARBA00022989"/>
    </source>
</evidence>
<reference evidence="17 18" key="1">
    <citation type="journal article" date="2018" name="MBio">
        <title>Comparative Genomics Reveals the Core Gene Toolbox for the Fungus-Insect Symbiosis.</title>
        <authorList>
            <person name="Wang Y."/>
            <person name="Stata M."/>
            <person name="Wang W."/>
            <person name="Stajich J.E."/>
            <person name="White M.M."/>
            <person name="Moncalvo J.M."/>
        </authorList>
    </citation>
    <scope>NUCLEOTIDE SEQUENCE [LARGE SCALE GENOMIC DNA]</scope>
    <source>
        <strain evidence="17 18">AUS-126-30</strain>
    </source>
</reference>
<evidence type="ECO:0000256" key="14">
    <source>
        <dbReference type="ARBA" id="ARBA00032997"/>
    </source>
</evidence>
<evidence type="ECO:0000256" key="15">
    <source>
        <dbReference type="SAM" id="Phobius"/>
    </source>
</evidence>
<feature type="transmembrane region" description="Helical" evidence="15">
    <location>
        <begin position="88"/>
        <end position="110"/>
    </location>
</feature>